<keyword evidence="5" id="KW-0378">Hydrolase</keyword>
<dbReference type="GO" id="GO:0004519">
    <property type="term" value="F:endonuclease activity"/>
    <property type="evidence" value="ECO:0007669"/>
    <property type="project" value="UniProtKB-KW"/>
</dbReference>
<dbReference type="GO" id="GO:0003676">
    <property type="term" value="F:nucleic acid binding"/>
    <property type="evidence" value="ECO:0007669"/>
    <property type="project" value="InterPro"/>
</dbReference>
<evidence type="ECO:0000256" key="7">
    <source>
        <dbReference type="SAM" id="MobiDB-lite"/>
    </source>
</evidence>
<dbReference type="InterPro" id="IPR021109">
    <property type="entry name" value="Peptidase_aspartic_dom_sf"/>
</dbReference>
<dbReference type="InterPro" id="IPR036397">
    <property type="entry name" value="RNaseH_sf"/>
</dbReference>
<dbReference type="PROSITE" id="PS50994">
    <property type="entry name" value="INTEGRASE"/>
    <property type="match status" value="1"/>
</dbReference>
<evidence type="ECO:0000256" key="6">
    <source>
        <dbReference type="ARBA" id="ARBA00022918"/>
    </source>
</evidence>
<dbReference type="Pfam" id="PF18701">
    <property type="entry name" value="DUF5641"/>
    <property type="match status" value="1"/>
</dbReference>
<evidence type="ECO:0000313" key="9">
    <source>
        <dbReference type="EMBL" id="PIC31526.1"/>
    </source>
</evidence>
<dbReference type="InterPro" id="IPR000477">
    <property type="entry name" value="RT_dom"/>
</dbReference>
<dbReference type="PROSITE" id="PS00141">
    <property type="entry name" value="ASP_PROTEASE"/>
    <property type="match status" value="1"/>
</dbReference>
<dbReference type="InterPro" id="IPR008042">
    <property type="entry name" value="Retrotrans_Pao"/>
</dbReference>
<dbReference type="Gene3D" id="3.30.420.10">
    <property type="entry name" value="Ribonuclease H-like superfamily/Ribonuclease H"/>
    <property type="match status" value="1"/>
</dbReference>
<evidence type="ECO:0000256" key="3">
    <source>
        <dbReference type="ARBA" id="ARBA00022722"/>
    </source>
</evidence>
<dbReference type="SUPFAM" id="SSF50630">
    <property type="entry name" value="Acid proteases"/>
    <property type="match status" value="1"/>
</dbReference>
<dbReference type="Pfam" id="PF05380">
    <property type="entry name" value="Peptidase_A17"/>
    <property type="match status" value="1"/>
</dbReference>
<evidence type="ECO:0000256" key="4">
    <source>
        <dbReference type="ARBA" id="ARBA00022759"/>
    </source>
</evidence>
<keyword evidence="6" id="KW-0695">RNA-directed DNA polymerase</keyword>
<keyword evidence="10" id="KW-1185">Reference proteome</keyword>
<evidence type="ECO:0000313" key="10">
    <source>
        <dbReference type="Proteomes" id="UP000230233"/>
    </source>
</evidence>
<dbReference type="InterPro" id="IPR040676">
    <property type="entry name" value="DUF5641"/>
</dbReference>
<dbReference type="PANTHER" id="PTHR47331">
    <property type="entry name" value="PHD-TYPE DOMAIN-CONTAINING PROTEIN"/>
    <property type="match status" value="1"/>
</dbReference>
<dbReference type="InterPro" id="IPR043502">
    <property type="entry name" value="DNA/RNA_pol_sf"/>
</dbReference>
<accession>A0A2G5TX43</accession>
<dbReference type="GO" id="GO:0042575">
    <property type="term" value="C:DNA polymerase complex"/>
    <property type="evidence" value="ECO:0007669"/>
    <property type="project" value="UniProtKB-ARBA"/>
</dbReference>
<evidence type="ECO:0000256" key="1">
    <source>
        <dbReference type="ARBA" id="ARBA00022679"/>
    </source>
</evidence>
<dbReference type="Proteomes" id="UP000230233">
    <property type="component" value="Chromosome IV"/>
</dbReference>
<dbReference type="InterPro" id="IPR001969">
    <property type="entry name" value="Aspartic_peptidase_AS"/>
</dbReference>
<dbReference type="SUPFAM" id="SSF53098">
    <property type="entry name" value="Ribonuclease H-like"/>
    <property type="match status" value="1"/>
</dbReference>
<reference evidence="10" key="1">
    <citation type="submission" date="2017-10" db="EMBL/GenBank/DDBJ databases">
        <title>Rapid genome shrinkage in a self-fertile nematode reveals novel sperm competition proteins.</title>
        <authorList>
            <person name="Yin D."/>
            <person name="Schwarz E.M."/>
            <person name="Thomas C.G."/>
            <person name="Felde R.L."/>
            <person name="Korf I.F."/>
            <person name="Cutter A.D."/>
            <person name="Schartner C.M."/>
            <person name="Ralston E.J."/>
            <person name="Meyer B.J."/>
            <person name="Haag E.S."/>
        </authorList>
    </citation>
    <scope>NUCLEOTIDE SEQUENCE [LARGE SCALE GENOMIC DNA]</scope>
    <source>
        <strain evidence="10">JU1422</strain>
    </source>
</reference>
<evidence type="ECO:0000256" key="2">
    <source>
        <dbReference type="ARBA" id="ARBA00022695"/>
    </source>
</evidence>
<protein>
    <recommendedName>
        <fullName evidence="8">Integrase catalytic domain-containing protein</fullName>
    </recommendedName>
</protein>
<comment type="caution">
    <text evidence="9">The sequence shown here is derived from an EMBL/GenBank/DDBJ whole genome shotgun (WGS) entry which is preliminary data.</text>
</comment>
<dbReference type="InterPro" id="IPR001584">
    <property type="entry name" value="Integrase_cat-core"/>
</dbReference>
<proteinExistence type="predicted"/>
<dbReference type="OrthoDB" id="5920214at2759"/>
<dbReference type="Pfam" id="PF17921">
    <property type="entry name" value="Integrase_H2C2"/>
    <property type="match status" value="1"/>
</dbReference>
<dbReference type="PANTHER" id="PTHR47331:SF1">
    <property type="entry name" value="GAG-LIKE PROTEIN"/>
    <property type="match status" value="1"/>
</dbReference>
<feature type="region of interest" description="Disordered" evidence="7">
    <location>
        <begin position="1405"/>
        <end position="1432"/>
    </location>
</feature>
<keyword evidence="1" id="KW-0808">Transferase</keyword>
<dbReference type="Gene3D" id="2.40.70.10">
    <property type="entry name" value="Acid Proteases"/>
    <property type="match status" value="1"/>
</dbReference>
<dbReference type="GO" id="GO:0015074">
    <property type="term" value="P:DNA integration"/>
    <property type="evidence" value="ECO:0007669"/>
    <property type="project" value="InterPro"/>
</dbReference>
<dbReference type="SUPFAM" id="SSF56672">
    <property type="entry name" value="DNA/RNA polymerases"/>
    <property type="match status" value="1"/>
</dbReference>
<evidence type="ECO:0000256" key="5">
    <source>
        <dbReference type="ARBA" id="ARBA00022801"/>
    </source>
</evidence>
<dbReference type="InterPro" id="IPR012337">
    <property type="entry name" value="RNaseH-like_sf"/>
</dbReference>
<keyword evidence="4" id="KW-0255">Endonuclease</keyword>
<evidence type="ECO:0000259" key="8">
    <source>
        <dbReference type="PROSITE" id="PS50994"/>
    </source>
</evidence>
<dbReference type="GO" id="GO:0006508">
    <property type="term" value="P:proteolysis"/>
    <property type="evidence" value="ECO:0007669"/>
    <property type="project" value="InterPro"/>
</dbReference>
<gene>
    <name evidence="9" type="primary">Cnig_chr_IV.g12199</name>
    <name evidence="9" type="ORF">B9Z55_012199</name>
</gene>
<dbReference type="CDD" id="cd00303">
    <property type="entry name" value="retropepsin_like"/>
    <property type="match status" value="1"/>
</dbReference>
<feature type="domain" description="Integrase catalytic" evidence="8">
    <location>
        <begin position="1089"/>
        <end position="1281"/>
    </location>
</feature>
<sequence>MSPSTSNVLINHCSTTAQPNPNTTFTDHLDRYTCYVSRSEPHQVSYTKDRLSPDSRLSFICTTTVDGKILVGLVDTGASLSLIALKQARKLGLEKLRETPMRIQGFCATTSYQAYIFALQLRSGESNNPLAFMITSSITLPETTLTPVLPTKADKNYLRSHGIDPQLVLSQNRYTGRPIDLIIGNDFISWWNAHPEYCRYTLPSGRVIEKTPTGWVVHPEPQSRSLLLSTAHGPLPEPTPYHHVSYANILLDGQEPEDCHQLIAYEIEQSWRTENIGIEDILTAENNKKSTQDLLEQFNKTVRYDKDGHLEVAFPYNGNESRLSDNYAVAYKRLENLLVTLQKGNNQLLEYSKIIDDQLTAGYIEKVTPVMLQSAGPKYYIPHRAVFKADSETTKVRIVLDASSHASGKLSLNDCLHAGTNMINKIFGILIRMRYARYVIVADIAKAFHQVRLQEEFRNTTMFLWLKDPSKPVTAQNIQIYRFTRIPFGVASSPFLLAAYIYYCLDSNPDDLNREIKDNIYVDNCMFTTNDRSEIPGIIARSRQIFANMGMNLREFIVNDREIWESLPPEVRTKHHIIKLLGYRWNAIEDTLTVKIAKMNIDNPTKRQVASKFAETFDPLGLIAAITVPLKRLIKKVWESEKGWNDKLPPEIKKDWRLIQKAITDPEISCKRPLRDDYNHTDLHILVFSDASQDIYGALAYACFFYPDKKLVISLITSKNKIKPSRNSNWSIPKIELIGIEIGSNLVRSIVNELRGINVTTVRSFTDSMIALYWLLSPENTRLWVSNRCRSIRNNSNIFEKCGIKTSFHHCRTQDNSADIVTRGMPTAILKNHRPWFDGPIMLRLDPSQWPCKLEGTITCPAEFREQVYSEILTPKETKTPSKKKSLQDKTEVTAPAQPILTVSTDRGRSFVPFDSTNSISKLCRVVVQILRAFCFIKHKTWQSDTMKLFTQSNCSIHQQSVARLVLLREHYADLDSMGLSFPANLKTRKDSDGLYRVVRQYNCPVLPHEASEPILVHPKHKIAELLAIETHVANGHQPPDYTRFILRTKYYIPGDSTIINNVIRKCTKCKRVNGRPYEYPFSKTLPLVRTTPAKPFQHDGLDYMGPIPYLKDDGVTYGKAYVLIYTCLVTRGTILKVIPDAATATYCKALKIIFHQVGVPVSIFRDNAETFNLGSKIINQDIDAFEPSCSLTAFLAAEQITYRTITPLAPWQGGIYERVVGLVKGQLHKIGGARVYDFFTLEYIVSHCQSMVNNRPLTPHSRGPGDTIALRPLDFQYPGVLTEIPLTFDSNRVPTNTETAVRGHLEKIDSALEQMWKIWSIAYVALLRESMHDEKRCSTLKPQVGDVVLIVTKHVKRHKWPLGIIVSVEESVRDGKVRSAEVKCRGVIYKRAVCQLVPLEIPNPLNHPANKETTSPDPESATALPTPAVLDPDTRYAPELFPTNTMPNIIEATQNAPKLNSTDSTTNLETIGEQGREVEERLEFPDEQIITDPLYKDPTTVVPDYGQLRQPSGRAREYLPRNSKAKPIDYALTANSLSPPAPRECCQFHVSMHRLANAKVF</sequence>
<dbReference type="Gene3D" id="3.30.70.270">
    <property type="match status" value="1"/>
</dbReference>
<dbReference type="GO" id="GO:0003964">
    <property type="term" value="F:RNA-directed DNA polymerase activity"/>
    <property type="evidence" value="ECO:0007669"/>
    <property type="project" value="UniProtKB-KW"/>
</dbReference>
<name>A0A2G5TX43_9PELO</name>
<dbReference type="Pfam" id="PF00078">
    <property type="entry name" value="RVT_1"/>
    <property type="match status" value="1"/>
</dbReference>
<dbReference type="CDD" id="cd01644">
    <property type="entry name" value="RT_pepA17"/>
    <property type="match status" value="1"/>
</dbReference>
<dbReference type="InterPro" id="IPR043128">
    <property type="entry name" value="Rev_trsase/Diguanyl_cyclase"/>
</dbReference>
<dbReference type="GO" id="GO:0004190">
    <property type="term" value="F:aspartic-type endopeptidase activity"/>
    <property type="evidence" value="ECO:0007669"/>
    <property type="project" value="InterPro"/>
</dbReference>
<dbReference type="EMBL" id="PDUG01000004">
    <property type="protein sequence ID" value="PIC31526.1"/>
    <property type="molecule type" value="Genomic_DNA"/>
</dbReference>
<organism evidence="9 10">
    <name type="scientific">Caenorhabditis nigoni</name>
    <dbReference type="NCBI Taxonomy" id="1611254"/>
    <lineage>
        <taxon>Eukaryota</taxon>
        <taxon>Metazoa</taxon>
        <taxon>Ecdysozoa</taxon>
        <taxon>Nematoda</taxon>
        <taxon>Chromadorea</taxon>
        <taxon>Rhabditida</taxon>
        <taxon>Rhabditina</taxon>
        <taxon>Rhabditomorpha</taxon>
        <taxon>Rhabditoidea</taxon>
        <taxon>Rhabditidae</taxon>
        <taxon>Peloderinae</taxon>
        <taxon>Caenorhabditis</taxon>
    </lineage>
</organism>
<dbReference type="Gene3D" id="3.10.10.10">
    <property type="entry name" value="HIV Type 1 Reverse Transcriptase, subunit A, domain 1"/>
    <property type="match status" value="1"/>
</dbReference>
<dbReference type="STRING" id="1611254.A0A2G5TX43"/>
<keyword evidence="3" id="KW-0540">Nuclease</keyword>
<keyword evidence="2" id="KW-0548">Nucleotidyltransferase</keyword>
<dbReference type="InterPro" id="IPR041588">
    <property type="entry name" value="Integrase_H2C2"/>
</dbReference>